<feature type="compositionally biased region" description="Polar residues" evidence="1">
    <location>
        <begin position="172"/>
        <end position="186"/>
    </location>
</feature>
<dbReference type="EMBL" id="KE504157">
    <property type="protein sequence ID" value="EPS99337.1"/>
    <property type="molecule type" value="Genomic_DNA"/>
</dbReference>
<feature type="compositionally biased region" description="Basic and acidic residues" evidence="1">
    <location>
        <begin position="527"/>
        <end position="540"/>
    </location>
</feature>
<dbReference type="InParanoid" id="S8E3I1"/>
<dbReference type="Proteomes" id="UP000015241">
    <property type="component" value="Unassembled WGS sequence"/>
</dbReference>
<evidence type="ECO:0000313" key="2">
    <source>
        <dbReference type="EMBL" id="EPS99337.1"/>
    </source>
</evidence>
<gene>
    <name evidence="2" type="ORF">FOMPIDRAFT_1024203</name>
</gene>
<feature type="compositionally biased region" description="Low complexity" evidence="1">
    <location>
        <begin position="473"/>
        <end position="482"/>
    </location>
</feature>
<feature type="compositionally biased region" description="Low complexity" evidence="1">
    <location>
        <begin position="432"/>
        <end position="443"/>
    </location>
</feature>
<feature type="compositionally biased region" description="Basic and acidic residues" evidence="1">
    <location>
        <begin position="266"/>
        <end position="283"/>
    </location>
</feature>
<feature type="compositionally biased region" description="Basic and acidic residues" evidence="1">
    <location>
        <begin position="498"/>
        <end position="519"/>
    </location>
</feature>
<evidence type="ECO:0000256" key="1">
    <source>
        <dbReference type="SAM" id="MobiDB-lite"/>
    </source>
</evidence>
<reference evidence="2 3" key="1">
    <citation type="journal article" date="2012" name="Science">
        <title>The Paleozoic origin of enzymatic lignin decomposition reconstructed from 31 fungal genomes.</title>
        <authorList>
            <person name="Floudas D."/>
            <person name="Binder M."/>
            <person name="Riley R."/>
            <person name="Barry K."/>
            <person name="Blanchette R.A."/>
            <person name="Henrissat B."/>
            <person name="Martinez A.T."/>
            <person name="Otillar R."/>
            <person name="Spatafora J.W."/>
            <person name="Yadav J.S."/>
            <person name="Aerts A."/>
            <person name="Benoit I."/>
            <person name="Boyd A."/>
            <person name="Carlson A."/>
            <person name="Copeland A."/>
            <person name="Coutinho P.M."/>
            <person name="de Vries R.P."/>
            <person name="Ferreira P."/>
            <person name="Findley K."/>
            <person name="Foster B."/>
            <person name="Gaskell J."/>
            <person name="Glotzer D."/>
            <person name="Gorecki P."/>
            <person name="Heitman J."/>
            <person name="Hesse C."/>
            <person name="Hori C."/>
            <person name="Igarashi K."/>
            <person name="Jurgens J.A."/>
            <person name="Kallen N."/>
            <person name="Kersten P."/>
            <person name="Kohler A."/>
            <person name="Kuees U."/>
            <person name="Kumar T.K.A."/>
            <person name="Kuo A."/>
            <person name="LaButti K."/>
            <person name="Larrondo L.F."/>
            <person name="Lindquist E."/>
            <person name="Ling A."/>
            <person name="Lombard V."/>
            <person name="Lucas S."/>
            <person name="Lundell T."/>
            <person name="Martin R."/>
            <person name="McLaughlin D.J."/>
            <person name="Morgenstern I."/>
            <person name="Morin E."/>
            <person name="Murat C."/>
            <person name="Nagy L.G."/>
            <person name="Nolan M."/>
            <person name="Ohm R.A."/>
            <person name="Patyshakuliyeva A."/>
            <person name="Rokas A."/>
            <person name="Ruiz-Duenas F.J."/>
            <person name="Sabat G."/>
            <person name="Salamov A."/>
            <person name="Samejima M."/>
            <person name="Schmutz J."/>
            <person name="Slot J.C."/>
            <person name="St John F."/>
            <person name="Stenlid J."/>
            <person name="Sun H."/>
            <person name="Sun S."/>
            <person name="Syed K."/>
            <person name="Tsang A."/>
            <person name="Wiebenga A."/>
            <person name="Young D."/>
            <person name="Pisabarro A."/>
            <person name="Eastwood D.C."/>
            <person name="Martin F."/>
            <person name="Cullen D."/>
            <person name="Grigoriev I.V."/>
            <person name="Hibbett D.S."/>
        </authorList>
    </citation>
    <scope>NUCLEOTIDE SEQUENCE</scope>
    <source>
        <strain evidence="3">FP-58527</strain>
    </source>
</reference>
<name>S8E3I1_FOMSC</name>
<organism evidence="2 3">
    <name type="scientific">Fomitopsis schrenkii</name>
    <name type="common">Brown rot fungus</name>
    <dbReference type="NCBI Taxonomy" id="2126942"/>
    <lineage>
        <taxon>Eukaryota</taxon>
        <taxon>Fungi</taxon>
        <taxon>Dikarya</taxon>
        <taxon>Basidiomycota</taxon>
        <taxon>Agaricomycotina</taxon>
        <taxon>Agaricomycetes</taxon>
        <taxon>Polyporales</taxon>
        <taxon>Fomitopsis</taxon>
    </lineage>
</organism>
<accession>S8E3I1</accession>
<feature type="compositionally biased region" description="Pro residues" evidence="1">
    <location>
        <begin position="123"/>
        <end position="133"/>
    </location>
</feature>
<keyword evidence="3" id="KW-1185">Reference proteome</keyword>
<dbReference type="STRING" id="743788.S8E3I1"/>
<feature type="compositionally biased region" description="Polar residues" evidence="1">
    <location>
        <begin position="221"/>
        <end position="242"/>
    </location>
</feature>
<feature type="compositionally biased region" description="Low complexity" evidence="1">
    <location>
        <begin position="313"/>
        <end position="327"/>
    </location>
</feature>
<feature type="compositionally biased region" description="Pro residues" evidence="1">
    <location>
        <begin position="1"/>
        <end position="12"/>
    </location>
</feature>
<feature type="compositionally biased region" description="Basic and acidic residues" evidence="1">
    <location>
        <begin position="83"/>
        <end position="93"/>
    </location>
</feature>
<proteinExistence type="predicted"/>
<feature type="compositionally biased region" description="Low complexity" evidence="1">
    <location>
        <begin position="198"/>
        <end position="209"/>
    </location>
</feature>
<feature type="region of interest" description="Disordered" evidence="1">
    <location>
        <begin position="751"/>
        <end position="831"/>
    </location>
</feature>
<feature type="compositionally biased region" description="Basic and acidic residues" evidence="1">
    <location>
        <begin position="450"/>
        <end position="471"/>
    </location>
</feature>
<dbReference type="eggNOG" id="ENOG502SMH0">
    <property type="taxonomic scope" value="Eukaryota"/>
</dbReference>
<feature type="region of interest" description="Disordered" evidence="1">
    <location>
        <begin position="1"/>
        <end position="570"/>
    </location>
</feature>
<sequence>MDRSPLPRPSPVEPREKDSEREKRDDHKETLRVPEAQEAPMEPEKETASVSQGHAKPSLNDRLARLAASVSAGRSNTLANPDEVEKAQTDRGRSPGPLAHPKRSQTLPVDAIVTESPSSSGSPMPPTPSPTRPKPNGRSYSTPNAYDGIQDLSDPKPIVPTPIRERSPPPSFSVTSRPTSQLSLASHFNFGAIRSEHSPTQSTSPPLTTAQARLMAARTPSPGNITSPSQTQSLTELRSPTESLPRPDSRPRTNSRTNPSPSLPYQHRENSKHDESPRYDHSKPLIPDCGMPSPKGFTGGGLLAAVGSTDAGRSSPASASSNSTAPSRTRRRSQTMEHISTLQPIAEPTAAPKPVRPRQFVSPNLPVSTSSESSQTSAASTSESAPSPRAAAPPAMTPAQQRARARTMEGQRDTLTSMPPVKPFAGGVRGYSPASSTGESSSSRTPITPQDEREVSFAPRERARARERPEGPRPGAGAAAAARRGHRKSSSLTFAEAEGQRSRAALAEREREEKERADVAAEEDAAEDRRRQRRRSEAKAALELGKIVNGRPPTDDDDDEDHPLDNMPPRMSMMNSMMGVSQAPMNMNMNMGMLSSPMPWSNPQSGMLSPQQFMIPPVPQNADPSLFAAHQQAMMYAKQAYQMAVAQQAMAAAEEEWERGSTVAASMINGGGGGGGRMSAFGLGSTPMSPMTPMGYGMGMNPMGMNPMGMNMGMQWPGMMGGFPSSAQSMYAGSVIGAGSELGTGARNQGWGTRSAYGGPSAGDRASMLRGSAYGMQPPSMPPRAQSSGVIQAPQRPGPRPRTRTSPSGVGPKRDVPPLPPSSWKTGARPT</sequence>
<feature type="compositionally biased region" description="Low complexity" evidence="1">
    <location>
        <begin position="368"/>
        <end position="402"/>
    </location>
</feature>
<dbReference type="AlphaFoldDB" id="S8E3I1"/>
<evidence type="ECO:0000313" key="3">
    <source>
        <dbReference type="Proteomes" id="UP000015241"/>
    </source>
</evidence>
<feature type="compositionally biased region" description="Basic and acidic residues" evidence="1">
    <location>
        <begin position="13"/>
        <end position="32"/>
    </location>
</feature>
<protein>
    <submittedName>
        <fullName evidence="2">Uncharacterized protein</fullName>
    </submittedName>
</protein>
<dbReference type="OrthoDB" id="2687738at2759"/>
<dbReference type="HOGENOM" id="CLU_341318_0_0_1"/>